<sequence>MQASPMSMPRGTASQHLRDSNAAERESTKEGQAGGTFRSKANVLSGQPDMEALAASLQARDCMNDNRMDPGLGSGFLPGEERVRQLTMRRQNCMWTFIFAILGVVLAVTDNEIRWDSLDDFYNVTKISFTLRVLVVTTTILTLYFLYKYYETLINLRRLSGIRLPPGVSISSLKGGGYWSQFLIDVLIMLPQPLPLLDVNVTIWNKGLGRASIYELNSILCCLMFVRFFYVPRFYGECISDLQSESTVALGRMNRVKIDESFILKYVIANSMQVVIVLTLLQIVMFAYMMMVFERVVDNGALQHFANCVWLTIITMTTVGYGDEFPTTLLGRMVSVMASIVAVVMLAITVNLVIAKLTLSRAESKVIAVMDKITLRKDLKHKAAVVIQRWIRAHKEYMEGERRGSTRGGYMMIPDFKSARRKNMDLRAQVLSNLPLLESINDFKETSDESFSNNLQTDVPELVGNLSSQLVQQEKRILELNKKAEEVNNLVAKLLAKKKQDTLQRSRA</sequence>
<keyword evidence="1" id="KW-0175">Coiled coil</keyword>
<evidence type="ECO:0000313" key="5">
    <source>
        <dbReference type="EMBL" id="EKX38892.1"/>
    </source>
</evidence>
<evidence type="ECO:0000256" key="3">
    <source>
        <dbReference type="SAM" id="Phobius"/>
    </source>
</evidence>
<dbReference type="KEGG" id="gtt:GUITHDRAFT_114998"/>
<keyword evidence="3" id="KW-0472">Membrane</keyword>
<dbReference type="Gene3D" id="1.10.287.70">
    <property type="match status" value="2"/>
</dbReference>
<accession>L1IS35</accession>
<dbReference type="InterPro" id="IPR013099">
    <property type="entry name" value="K_chnl_dom"/>
</dbReference>
<feature type="transmembrane region" description="Helical" evidence="3">
    <location>
        <begin position="334"/>
        <end position="355"/>
    </location>
</feature>
<reference evidence="6" key="3">
    <citation type="submission" date="2015-06" db="UniProtKB">
        <authorList>
            <consortium name="EnsemblProtists"/>
        </authorList>
    </citation>
    <scope>IDENTIFICATION</scope>
</reference>
<evidence type="ECO:0000313" key="7">
    <source>
        <dbReference type="Proteomes" id="UP000011087"/>
    </source>
</evidence>
<dbReference type="PRINTS" id="PR00169">
    <property type="entry name" value="KCHANNEL"/>
</dbReference>
<keyword evidence="7" id="KW-1185">Reference proteome</keyword>
<feature type="compositionally biased region" description="Basic and acidic residues" evidence="2">
    <location>
        <begin position="16"/>
        <end position="29"/>
    </location>
</feature>
<reference evidence="5 7" key="1">
    <citation type="journal article" date="2012" name="Nature">
        <title>Algal genomes reveal evolutionary mosaicism and the fate of nucleomorphs.</title>
        <authorList>
            <consortium name="DOE Joint Genome Institute"/>
            <person name="Curtis B.A."/>
            <person name="Tanifuji G."/>
            <person name="Burki F."/>
            <person name="Gruber A."/>
            <person name="Irimia M."/>
            <person name="Maruyama S."/>
            <person name="Arias M.C."/>
            <person name="Ball S.G."/>
            <person name="Gile G.H."/>
            <person name="Hirakawa Y."/>
            <person name="Hopkins J.F."/>
            <person name="Kuo A."/>
            <person name="Rensing S.A."/>
            <person name="Schmutz J."/>
            <person name="Symeonidi A."/>
            <person name="Elias M."/>
            <person name="Eveleigh R.J."/>
            <person name="Herman E.K."/>
            <person name="Klute M.J."/>
            <person name="Nakayama T."/>
            <person name="Obornik M."/>
            <person name="Reyes-Prieto A."/>
            <person name="Armbrust E.V."/>
            <person name="Aves S.J."/>
            <person name="Beiko R.G."/>
            <person name="Coutinho P."/>
            <person name="Dacks J.B."/>
            <person name="Durnford D.G."/>
            <person name="Fast N.M."/>
            <person name="Green B.R."/>
            <person name="Grisdale C.J."/>
            <person name="Hempel F."/>
            <person name="Henrissat B."/>
            <person name="Hoppner M.P."/>
            <person name="Ishida K."/>
            <person name="Kim E."/>
            <person name="Koreny L."/>
            <person name="Kroth P.G."/>
            <person name="Liu Y."/>
            <person name="Malik S.B."/>
            <person name="Maier U.G."/>
            <person name="McRose D."/>
            <person name="Mock T."/>
            <person name="Neilson J.A."/>
            <person name="Onodera N.T."/>
            <person name="Poole A.M."/>
            <person name="Pritham E.J."/>
            <person name="Richards T.A."/>
            <person name="Rocap G."/>
            <person name="Roy S.W."/>
            <person name="Sarai C."/>
            <person name="Schaack S."/>
            <person name="Shirato S."/>
            <person name="Slamovits C.H."/>
            <person name="Spencer D.F."/>
            <person name="Suzuki S."/>
            <person name="Worden A.Z."/>
            <person name="Zauner S."/>
            <person name="Barry K."/>
            <person name="Bell C."/>
            <person name="Bharti A.K."/>
            <person name="Crow J.A."/>
            <person name="Grimwood J."/>
            <person name="Kramer R."/>
            <person name="Lindquist E."/>
            <person name="Lucas S."/>
            <person name="Salamov A."/>
            <person name="McFadden G.I."/>
            <person name="Lane C.E."/>
            <person name="Keeling P.J."/>
            <person name="Gray M.W."/>
            <person name="Grigoriev I.V."/>
            <person name="Archibald J.M."/>
        </authorList>
    </citation>
    <scope>NUCLEOTIDE SEQUENCE</scope>
    <source>
        <strain evidence="5 7">CCMP2712</strain>
    </source>
</reference>
<gene>
    <name evidence="5" type="ORF">GUITHDRAFT_114998</name>
</gene>
<dbReference type="OMA" id="TRQYVNI"/>
<dbReference type="SUPFAM" id="SSF81324">
    <property type="entry name" value="Voltage-gated potassium channels"/>
    <property type="match status" value="1"/>
</dbReference>
<feature type="region of interest" description="Disordered" evidence="2">
    <location>
        <begin position="1"/>
        <end position="41"/>
    </location>
</feature>
<name>L1IS35_GUITC</name>
<reference evidence="7" key="2">
    <citation type="submission" date="2012-11" db="EMBL/GenBank/DDBJ databases">
        <authorList>
            <person name="Kuo A."/>
            <person name="Curtis B.A."/>
            <person name="Tanifuji G."/>
            <person name="Burki F."/>
            <person name="Gruber A."/>
            <person name="Irimia M."/>
            <person name="Maruyama S."/>
            <person name="Arias M.C."/>
            <person name="Ball S.G."/>
            <person name="Gile G.H."/>
            <person name="Hirakawa Y."/>
            <person name="Hopkins J.F."/>
            <person name="Rensing S.A."/>
            <person name="Schmutz J."/>
            <person name="Symeonidi A."/>
            <person name="Elias M."/>
            <person name="Eveleigh R.J."/>
            <person name="Herman E.K."/>
            <person name="Klute M.J."/>
            <person name="Nakayama T."/>
            <person name="Obornik M."/>
            <person name="Reyes-Prieto A."/>
            <person name="Armbrust E.V."/>
            <person name="Aves S.J."/>
            <person name="Beiko R.G."/>
            <person name="Coutinho P."/>
            <person name="Dacks J.B."/>
            <person name="Durnford D.G."/>
            <person name="Fast N.M."/>
            <person name="Green B.R."/>
            <person name="Grisdale C."/>
            <person name="Hempe F."/>
            <person name="Henrissat B."/>
            <person name="Hoppner M.P."/>
            <person name="Ishida K.-I."/>
            <person name="Kim E."/>
            <person name="Koreny L."/>
            <person name="Kroth P.G."/>
            <person name="Liu Y."/>
            <person name="Malik S.-B."/>
            <person name="Maier U.G."/>
            <person name="McRose D."/>
            <person name="Mock T."/>
            <person name="Neilson J.A."/>
            <person name="Onodera N.T."/>
            <person name="Poole A.M."/>
            <person name="Pritham E.J."/>
            <person name="Richards T.A."/>
            <person name="Rocap G."/>
            <person name="Roy S.W."/>
            <person name="Sarai C."/>
            <person name="Schaack S."/>
            <person name="Shirato S."/>
            <person name="Slamovits C.H."/>
            <person name="Spencer D.F."/>
            <person name="Suzuki S."/>
            <person name="Worden A.Z."/>
            <person name="Zauner S."/>
            <person name="Barry K."/>
            <person name="Bell C."/>
            <person name="Bharti A.K."/>
            <person name="Crow J.A."/>
            <person name="Grimwood J."/>
            <person name="Kramer R."/>
            <person name="Lindquist E."/>
            <person name="Lucas S."/>
            <person name="Salamov A."/>
            <person name="McFadden G.I."/>
            <person name="Lane C.E."/>
            <person name="Keeling P.J."/>
            <person name="Gray M.W."/>
            <person name="Grigoriev I.V."/>
            <person name="Archibald J.M."/>
        </authorList>
    </citation>
    <scope>NUCLEOTIDE SEQUENCE</scope>
    <source>
        <strain evidence="7">CCMP2712</strain>
    </source>
</reference>
<keyword evidence="3" id="KW-0812">Transmembrane</keyword>
<dbReference type="PANTHER" id="PTHR10153">
    <property type="entry name" value="SMALL CONDUCTANCE CALCIUM-ACTIVATED POTASSIUM CHANNEL"/>
    <property type="match status" value="1"/>
</dbReference>
<keyword evidence="3" id="KW-1133">Transmembrane helix</keyword>
<dbReference type="HOGENOM" id="CLU_536890_0_0_1"/>
<dbReference type="EMBL" id="JH993044">
    <property type="protein sequence ID" value="EKX38892.1"/>
    <property type="molecule type" value="Genomic_DNA"/>
</dbReference>
<dbReference type="PaxDb" id="55529-EKX38892"/>
<dbReference type="Pfam" id="PF03530">
    <property type="entry name" value="SK_channel"/>
    <property type="match status" value="1"/>
</dbReference>
<organism evidence="5">
    <name type="scientific">Guillardia theta (strain CCMP2712)</name>
    <name type="common">Cryptophyte</name>
    <dbReference type="NCBI Taxonomy" id="905079"/>
    <lineage>
        <taxon>Eukaryota</taxon>
        <taxon>Cryptophyceae</taxon>
        <taxon>Pyrenomonadales</taxon>
        <taxon>Geminigeraceae</taxon>
        <taxon>Guillardia</taxon>
    </lineage>
</organism>
<feature type="transmembrane region" description="Helical" evidence="3">
    <location>
        <begin position="92"/>
        <end position="109"/>
    </location>
</feature>
<evidence type="ECO:0000256" key="2">
    <source>
        <dbReference type="SAM" id="MobiDB-lite"/>
    </source>
</evidence>
<protein>
    <recommendedName>
        <fullName evidence="4">Potassium channel domain-containing protein</fullName>
    </recommendedName>
</protein>
<dbReference type="GeneID" id="17295619"/>
<dbReference type="AlphaFoldDB" id="L1IS35"/>
<evidence type="ECO:0000313" key="6">
    <source>
        <dbReference type="EnsemblProtists" id="EKX38892"/>
    </source>
</evidence>
<dbReference type="InterPro" id="IPR015449">
    <property type="entry name" value="K_chnl_Ca-activ_SK"/>
</dbReference>
<dbReference type="Pfam" id="PF07885">
    <property type="entry name" value="Ion_trans_2"/>
    <property type="match status" value="1"/>
</dbReference>
<feature type="transmembrane region" description="Helical" evidence="3">
    <location>
        <begin position="129"/>
        <end position="147"/>
    </location>
</feature>
<feature type="coiled-coil region" evidence="1">
    <location>
        <begin position="463"/>
        <end position="497"/>
    </location>
</feature>
<dbReference type="RefSeq" id="XP_005825872.1">
    <property type="nucleotide sequence ID" value="XM_005825815.1"/>
</dbReference>
<dbReference type="GO" id="GO:0016286">
    <property type="term" value="F:small conductance calcium-activated potassium channel activity"/>
    <property type="evidence" value="ECO:0007669"/>
    <property type="project" value="InterPro"/>
</dbReference>
<proteinExistence type="predicted"/>
<feature type="domain" description="Potassium channel" evidence="4">
    <location>
        <begin position="278"/>
        <end position="357"/>
    </location>
</feature>
<dbReference type="OrthoDB" id="73653at2759"/>
<dbReference type="Proteomes" id="UP000011087">
    <property type="component" value="Unassembled WGS sequence"/>
</dbReference>
<dbReference type="GO" id="GO:0016020">
    <property type="term" value="C:membrane"/>
    <property type="evidence" value="ECO:0007669"/>
    <property type="project" value="InterPro"/>
</dbReference>
<evidence type="ECO:0000259" key="4">
    <source>
        <dbReference type="Pfam" id="PF07885"/>
    </source>
</evidence>
<dbReference type="EnsemblProtists" id="EKX38892">
    <property type="protein sequence ID" value="EKX38892"/>
    <property type="gene ID" value="GUITHDRAFT_114998"/>
</dbReference>
<evidence type="ECO:0000256" key="1">
    <source>
        <dbReference type="SAM" id="Coils"/>
    </source>
</evidence>
<dbReference type="eggNOG" id="KOG3684">
    <property type="taxonomic scope" value="Eukaryota"/>
</dbReference>